<comment type="caution">
    <text evidence="2">The sequence shown here is derived from an EMBL/GenBank/DDBJ whole genome shotgun (WGS) entry which is preliminary data.</text>
</comment>
<protein>
    <submittedName>
        <fullName evidence="2">Uu.00g020500.m01.CDS01</fullName>
    </submittedName>
</protein>
<proteinExistence type="predicted"/>
<reference evidence="2" key="1">
    <citation type="submission" date="2023-10" db="EMBL/GenBank/DDBJ databases">
        <authorList>
            <person name="Hackl T."/>
        </authorList>
    </citation>
    <scope>NUCLEOTIDE SEQUENCE</scope>
</reference>
<evidence type="ECO:0000313" key="2">
    <source>
        <dbReference type="EMBL" id="CAJ2513931.1"/>
    </source>
</evidence>
<name>A0AAI8VTN5_9PEZI</name>
<evidence type="ECO:0000256" key="1">
    <source>
        <dbReference type="SAM" id="SignalP"/>
    </source>
</evidence>
<feature type="signal peptide" evidence="1">
    <location>
        <begin position="1"/>
        <end position="20"/>
    </location>
</feature>
<keyword evidence="3" id="KW-1185">Reference proteome</keyword>
<dbReference type="Proteomes" id="UP001295740">
    <property type="component" value="Unassembled WGS sequence"/>
</dbReference>
<accession>A0AAI8VTN5</accession>
<keyword evidence="1" id="KW-0732">Signal</keyword>
<dbReference type="AlphaFoldDB" id="A0AAI8VTN5"/>
<evidence type="ECO:0000313" key="3">
    <source>
        <dbReference type="Proteomes" id="UP001295740"/>
    </source>
</evidence>
<feature type="chain" id="PRO_5042506377" evidence="1">
    <location>
        <begin position="21"/>
        <end position="109"/>
    </location>
</feature>
<sequence length="109" mass="11896">MKYPASSVLLAIGLTALTHAAPGKIMRKGTCHSSNYLVGDPPEIWGSSCGLNAIDKDRTLKSNFLDLVVRVIKGREYIPCDPHHHCQKSGDPCEVVYEEDTGLLVNCDL</sequence>
<gene>
    <name evidence="2" type="ORF">KHLLAP_LOCUS14399</name>
</gene>
<dbReference type="EMBL" id="CAUWAG010000020">
    <property type="protein sequence ID" value="CAJ2513931.1"/>
    <property type="molecule type" value="Genomic_DNA"/>
</dbReference>
<organism evidence="2 3">
    <name type="scientific">Anthostomella pinea</name>
    <dbReference type="NCBI Taxonomy" id="933095"/>
    <lineage>
        <taxon>Eukaryota</taxon>
        <taxon>Fungi</taxon>
        <taxon>Dikarya</taxon>
        <taxon>Ascomycota</taxon>
        <taxon>Pezizomycotina</taxon>
        <taxon>Sordariomycetes</taxon>
        <taxon>Xylariomycetidae</taxon>
        <taxon>Xylariales</taxon>
        <taxon>Xylariaceae</taxon>
        <taxon>Anthostomella</taxon>
    </lineage>
</organism>